<keyword evidence="4" id="KW-0411">Iron-sulfur</keyword>
<organism evidence="6 7">
    <name type="scientific">Chthonomonas calidirosea (strain DSM 23976 / ICMP 18418 / T49)</name>
    <dbReference type="NCBI Taxonomy" id="1303518"/>
    <lineage>
        <taxon>Bacteria</taxon>
        <taxon>Bacillati</taxon>
        <taxon>Armatimonadota</taxon>
        <taxon>Chthonomonadia</taxon>
        <taxon>Chthonomonadales</taxon>
        <taxon>Chthonomonadaceae</taxon>
        <taxon>Chthonomonas</taxon>
    </lineage>
</organism>
<dbReference type="GO" id="GO:0003824">
    <property type="term" value="F:catalytic activity"/>
    <property type="evidence" value="ECO:0007669"/>
    <property type="project" value="InterPro"/>
</dbReference>
<dbReference type="SFLD" id="SFLDF00397">
    <property type="entry name" value="adenosyl-hopene_transferase"/>
    <property type="match status" value="1"/>
</dbReference>
<dbReference type="FunCoup" id="S0EW76">
    <property type="interactions" value="31"/>
</dbReference>
<dbReference type="PANTHER" id="PTHR11228">
    <property type="entry name" value="RADICAL SAM DOMAIN PROTEIN"/>
    <property type="match status" value="1"/>
</dbReference>
<dbReference type="RefSeq" id="WP_016481467.1">
    <property type="nucleotide sequence ID" value="NC_021487.1"/>
</dbReference>
<evidence type="ECO:0000256" key="3">
    <source>
        <dbReference type="ARBA" id="ARBA00023004"/>
    </source>
</evidence>
<protein>
    <submittedName>
        <fullName evidence="6">Hopanoid biosynthesis associated radical SAM protein HpnH</fullName>
    </submittedName>
</protein>
<dbReference type="InterPro" id="IPR050377">
    <property type="entry name" value="Radical_SAM_PqqE_MftC-like"/>
</dbReference>
<dbReference type="PROSITE" id="PS51918">
    <property type="entry name" value="RADICAL_SAM"/>
    <property type="match status" value="1"/>
</dbReference>
<dbReference type="Pfam" id="PF11946">
    <property type="entry name" value="DUF3463"/>
    <property type="match status" value="1"/>
</dbReference>
<evidence type="ECO:0000313" key="6">
    <source>
        <dbReference type="EMBL" id="CCW33903.1"/>
    </source>
</evidence>
<dbReference type="InParanoid" id="S0EW76"/>
<accession>S0EW76</accession>
<evidence type="ECO:0000256" key="2">
    <source>
        <dbReference type="ARBA" id="ARBA00022723"/>
    </source>
</evidence>
<keyword evidence="2" id="KW-0479">Metal-binding</keyword>
<evidence type="ECO:0000259" key="5">
    <source>
        <dbReference type="PROSITE" id="PS51918"/>
    </source>
</evidence>
<keyword evidence="7" id="KW-1185">Reference proteome</keyword>
<dbReference type="AlphaFoldDB" id="S0EW76"/>
<dbReference type="Gene3D" id="3.20.20.70">
    <property type="entry name" value="Aldolase class I"/>
    <property type="match status" value="1"/>
</dbReference>
<dbReference type="SUPFAM" id="SSF102114">
    <property type="entry name" value="Radical SAM enzymes"/>
    <property type="match status" value="1"/>
</dbReference>
<dbReference type="InterPro" id="IPR007197">
    <property type="entry name" value="rSAM"/>
</dbReference>
<dbReference type="SFLD" id="SFLDG01067">
    <property type="entry name" value="SPASM/twitch_domain_containing"/>
    <property type="match status" value="1"/>
</dbReference>
<dbReference type="eggNOG" id="COG0535">
    <property type="taxonomic scope" value="Bacteria"/>
</dbReference>
<keyword evidence="3" id="KW-0408">Iron</keyword>
<dbReference type="PANTHER" id="PTHR11228:SF22">
    <property type="entry name" value="PEPTIDE BIOSYNTHESIS PROTEIN YYDG-RELATED"/>
    <property type="match status" value="1"/>
</dbReference>
<dbReference type="Proteomes" id="UP000014227">
    <property type="component" value="Chromosome I"/>
</dbReference>
<dbReference type="EMBL" id="HF951689">
    <property type="protein sequence ID" value="CCW33903.1"/>
    <property type="molecule type" value="Genomic_DNA"/>
</dbReference>
<dbReference type="KEGG" id="ccz:CCALI_00063"/>
<evidence type="ECO:0000256" key="1">
    <source>
        <dbReference type="ARBA" id="ARBA00022691"/>
    </source>
</evidence>
<evidence type="ECO:0000256" key="4">
    <source>
        <dbReference type="ARBA" id="ARBA00023014"/>
    </source>
</evidence>
<proteinExistence type="predicted"/>
<evidence type="ECO:0000313" key="7">
    <source>
        <dbReference type="Proteomes" id="UP000014227"/>
    </source>
</evidence>
<dbReference type="SFLD" id="SFLDS00029">
    <property type="entry name" value="Radical_SAM"/>
    <property type="match status" value="1"/>
</dbReference>
<dbReference type="PATRIC" id="fig|1303518.3.peg.66"/>
<dbReference type="InterPro" id="IPR058240">
    <property type="entry name" value="rSAM_sf"/>
</dbReference>
<dbReference type="GO" id="GO:0046872">
    <property type="term" value="F:metal ion binding"/>
    <property type="evidence" value="ECO:0007669"/>
    <property type="project" value="UniProtKB-KW"/>
</dbReference>
<dbReference type="InterPro" id="IPR017833">
    <property type="entry name" value="Hopanoid_synth-assoc_rSAM_HpnH"/>
</dbReference>
<dbReference type="CDD" id="cd01335">
    <property type="entry name" value="Radical_SAM"/>
    <property type="match status" value="1"/>
</dbReference>
<dbReference type="OrthoDB" id="9782387at2"/>
<reference evidence="7" key="1">
    <citation type="submission" date="2013-03" db="EMBL/GenBank/DDBJ databases">
        <title>Genome sequence of Chthonomonas calidirosea, the first sequenced genome from the Armatimonadetes phylum (formally candidate division OP10).</title>
        <authorList>
            <person name="Lee K.C.Y."/>
            <person name="Morgan X.C."/>
            <person name="Dunfield P.F."/>
            <person name="Tamas I."/>
            <person name="Houghton K.M."/>
            <person name="Vyssotski M."/>
            <person name="Ryan J.L.J."/>
            <person name="Lagutin K."/>
            <person name="McDonald I.R."/>
            <person name="Stott M.B."/>
        </authorList>
    </citation>
    <scope>NUCLEOTIDE SEQUENCE [LARGE SCALE GENOMIC DNA]</scope>
    <source>
        <strain evidence="7">DSM 23976 / ICMP 18418 / T49</strain>
    </source>
</reference>
<name>S0EW76_CHTCT</name>
<sequence>MRYPIGFMMAQARHRAKMEKAGITRYPTVLMLEPLYTCNLACIGCSVERHTGKLKDRLSVETCLKAVDDCGAPIVNLCGGEPTLYPELKELIEGLFARDKYVILCTNALKLDTKVFGVIPPDPRLFIMIHLDGLRETHDYVCNRAGVFDKAVEMMKRAAELGYYVYINTTVYKETSVEEVEALCKLVDELKAQGILVSPGYEYESVERDIFLTREQIHEKFRQIRSFAGKYKVCATPIFLEFAAGLRELPCSPWSTVNYTPMGWKSPCYLIGERYIPDWETFWNTTNWEYWESRLDPRCQNCKMHSGFEHSAVTEAMKTLKGKLQLAAWSLK</sequence>
<gene>
    <name evidence="6" type="ORF">CCALI_00063</name>
</gene>
<keyword evidence="1" id="KW-0949">S-adenosyl-L-methionine</keyword>
<dbReference type="NCBIfam" id="TIGR03470">
    <property type="entry name" value="HpnH"/>
    <property type="match status" value="1"/>
</dbReference>
<dbReference type="InterPro" id="IPR013785">
    <property type="entry name" value="Aldolase_TIM"/>
</dbReference>
<feature type="domain" description="Radical SAM core" evidence="5">
    <location>
        <begin position="24"/>
        <end position="228"/>
    </location>
</feature>
<dbReference type="STRING" id="454171.CP488_01095"/>
<dbReference type="InterPro" id="IPR022563">
    <property type="entry name" value="DUF3463"/>
</dbReference>
<dbReference type="GO" id="GO:0051536">
    <property type="term" value="F:iron-sulfur cluster binding"/>
    <property type="evidence" value="ECO:0007669"/>
    <property type="project" value="UniProtKB-KW"/>
</dbReference>
<dbReference type="HOGENOM" id="CLU_052502_0_0_0"/>
<dbReference type="Pfam" id="PF04055">
    <property type="entry name" value="Radical_SAM"/>
    <property type="match status" value="1"/>
</dbReference>